<keyword evidence="2" id="KW-1185">Reference proteome</keyword>
<gene>
    <name evidence="1" type="ORF">HHE01_16680</name>
</gene>
<accession>A0A0K2Y776</accession>
<reference evidence="2" key="1">
    <citation type="submission" date="2014-12" db="EMBL/GenBank/DDBJ databases">
        <authorList>
            <person name="Smet A."/>
        </authorList>
    </citation>
    <scope>NUCLEOTIDE SEQUENCE [LARGE SCALE GENOMIC DNA]</scope>
</reference>
<organism evidence="1 2">
    <name type="scientific">Helicobacter heilmannii</name>
    <dbReference type="NCBI Taxonomy" id="35817"/>
    <lineage>
        <taxon>Bacteria</taxon>
        <taxon>Pseudomonadati</taxon>
        <taxon>Campylobacterota</taxon>
        <taxon>Epsilonproteobacteria</taxon>
        <taxon>Campylobacterales</taxon>
        <taxon>Helicobacteraceae</taxon>
        <taxon>Helicobacter</taxon>
    </lineage>
</organism>
<dbReference type="Proteomes" id="UP000046090">
    <property type="component" value="Unassembled WGS sequence"/>
</dbReference>
<evidence type="ECO:0000313" key="1">
    <source>
        <dbReference type="EMBL" id="CRI33982.1"/>
    </source>
</evidence>
<protein>
    <submittedName>
        <fullName evidence="1">Uncharacterized protein</fullName>
    </submittedName>
</protein>
<proteinExistence type="predicted"/>
<sequence length="58" mass="6608">MDSSVRAQATYIKAQITTIKNLVADYNNYFNDFNAVVIRNNNQIGQSFQLALKQIDLI</sequence>
<name>A0A0K2Y776_HELHE</name>
<dbReference type="AlphaFoldDB" id="A0A0K2Y776"/>
<evidence type="ECO:0000313" key="2">
    <source>
        <dbReference type="Proteomes" id="UP000046090"/>
    </source>
</evidence>
<dbReference type="EMBL" id="CDMK01000001">
    <property type="protein sequence ID" value="CRI33982.1"/>
    <property type="molecule type" value="Genomic_DNA"/>
</dbReference>